<dbReference type="EMBL" id="JAUHMF010000001">
    <property type="protein sequence ID" value="MDT8896895.1"/>
    <property type="molecule type" value="Genomic_DNA"/>
</dbReference>
<proteinExistence type="predicted"/>
<gene>
    <name evidence="4" type="ORF">QYE77_01360</name>
</gene>
<reference evidence="4 5" key="1">
    <citation type="submission" date="2023-07" db="EMBL/GenBank/DDBJ databases">
        <title>Novel species of Thermanaerothrix with wide hydrolytic capabilities.</title>
        <authorList>
            <person name="Zayulina K.S."/>
            <person name="Podosokorskaya O.A."/>
            <person name="Elcheninov A.G."/>
        </authorList>
    </citation>
    <scope>NUCLEOTIDE SEQUENCE [LARGE SCALE GENOMIC DNA]</scope>
    <source>
        <strain evidence="4 5">4228-RoL</strain>
    </source>
</reference>
<comment type="caution">
    <text evidence="4">The sequence shown here is derived from an EMBL/GenBank/DDBJ whole genome shotgun (WGS) entry which is preliminary data.</text>
</comment>
<evidence type="ECO:0000313" key="4">
    <source>
        <dbReference type="EMBL" id="MDT8896895.1"/>
    </source>
</evidence>
<dbReference type="Pfam" id="PF00583">
    <property type="entry name" value="Acetyltransf_1"/>
    <property type="match status" value="1"/>
</dbReference>
<dbReference type="PANTHER" id="PTHR43877">
    <property type="entry name" value="AMINOALKYLPHOSPHONATE N-ACETYLTRANSFERASE-RELATED-RELATED"/>
    <property type="match status" value="1"/>
</dbReference>
<dbReference type="InterPro" id="IPR016181">
    <property type="entry name" value="Acyl_CoA_acyltransferase"/>
</dbReference>
<dbReference type="CDD" id="cd04301">
    <property type="entry name" value="NAT_SF"/>
    <property type="match status" value="1"/>
</dbReference>
<evidence type="ECO:0000256" key="1">
    <source>
        <dbReference type="ARBA" id="ARBA00022679"/>
    </source>
</evidence>
<evidence type="ECO:0000256" key="2">
    <source>
        <dbReference type="ARBA" id="ARBA00023315"/>
    </source>
</evidence>
<protein>
    <submittedName>
        <fullName evidence="4">GNAT family N-acetyltransferase</fullName>
    </submittedName>
</protein>
<sequence length="306" mass="36023">MNNERTHLRPLRLPQDTQAVADLIEICFADTMDPDGWEYLRRMRAWGALPNGSPGPSMSGFVWEEDGRIVGNLEIILPKTTSRYPLIVNVAVHPNYRRRGIARRLTEKAIHYLKSWNYPAVWLQVRADNLAALRLYERLGFQERARRTTWVTNPSTISQTNFSFSSIRPRRAHEWPLHSTWLNHIYPEQVAWNLPLDFERFRPRFLNALRNLLGELPLWHFTAFEQQEYLGFCTWEATSHYADWLWIAPNPQKTPQALCVLLPSMRQKFGRRRPLSINFPAGEFDETFLDCGFYPQQTLIWMELPL</sequence>
<organism evidence="4 5">
    <name type="scientific">Thermanaerothrix solaris</name>
    <dbReference type="NCBI Taxonomy" id="3058434"/>
    <lineage>
        <taxon>Bacteria</taxon>
        <taxon>Bacillati</taxon>
        <taxon>Chloroflexota</taxon>
        <taxon>Anaerolineae</taxon>
        <taxon>Anaerolineales</taxon>
        <taxon>Anaerolineaceae</taxon>
        <taxon>Thermanaerothrix</taxon>
    </lineage>
</organism>
<dbReference type="InterPro" id="IPR000182">
    <property type="entry name" value="GNAT_dom"/>
</dbReference>
<name>A0ABU3NJ56_9CHLR</name>
<dbReference type="InterPro" id="IPR050832">
    <property type="entry name" value="Bact_Acetyltransf"/>
</dbReference>
<dbReference type="Proteomes" id="UP001254165">
    <property type="component" value="Unassembled WGS sequence"/>
</dbReference>
<evidence type="ECO:0000259" key="3">
    <source>
        <dbReference type="PROSITE" id="PS51186"/>
    </source>
</evidence>
<keyword evidence="1" id="KW-0808">Transferase</keyword>
<dbReference type="Gene3D" id="3.40.630.30">
    <property type="match status" value="1"/>
</dbReference>
<keyword evidence="5" id="KW-1185">Reference proteome</keyword>
<feature type="domain" description="N-acetyltransferase" evidence="3">
    <location>
        <begin position="6"/>
        <end position="171"/>
    </location>
</feature>
<accession>A0ABU3NJ56</accession>
<dbReference type="PROSITE" id="PS51186">
    <property type="entry name" value="GNAT"/>
    <property type="match status" value="1"/>
</dbReference>
<dbReference type="SUPFAM" id="SSF55729">
    <property type="entry name" value="Acyl-CoA N-acyltransferases (Nat)"/>
    <property type="match status" value="1"/>
</dbReference>
<keyword evidence="2" id="KW-0012">Acyltransferase</keyword>
<dbReference type="RefSeq" id="WP_315623520.1">
    <property type="nucleotide sequence ID" value="NZ_JAUHMF010000001.1"/>
</dbReference>
<evidence type="ECO:0000313" key="5">
    <source>
        <dbReference type="Proteomes" id="UP001254165"/>
    </source>
</evidence>